<comment type="caution">
    <text evidence="1">The sequence shown here is derived from an EMBL/GenBank/DDBJ whole genome shotgun (WGS) entry which is preliminary data.</text>
</comment>
<evidence type="ECO:0000313" key="2">
    <source>
        <dbReference type="Proteomes" id="UP000186919"/>
    </source>
</evidence>
<proteinExistence type="predicted"/>
<reference evidence="1 2" key="1">
    <citation type="submission" date="2016-01" db="EMBL/GenBank/DDBJ databases">
        <title>Mycobacterium immunogenum strain CD11_6 genome sequencing and assembly.</title>
        <authorList>
            <person name="Kaur G."/>
            <person name="Nair G.R."/>
            <person name="Mayilraj S."/>
        </authorList>
    </citation>
    <scope>NUCLEOTIDE SEQUENCE [LARGE SCALE GENOMIC DNA]</scope>
    <source>
        <strain evidence="1 2">CD11-6</strain>
    </source>
</reference>
<accession>A0A179VGG8</accession>
<dbReference type="RefSeq" id="WP_064628899.1">
    <property type="nucleotide sequence ID" value="NZ_LQYE01000007.1"/>
</dbReference>
<gene>
    <name evidence="1" type="ORF">AWB85_21630</name>
</gene>
<name>A0A179VGG8_9MYCO</name>
<evidence type="ECO:0000313" key="1">
    <source>
        <dbReference type="EMBL" id="OAT69366.1"/>
    </source>
</evidence>
<sequence>MGNYTELFVRLELRKDAPEAVLAALAAYSRGEPDLPRGLADHEFFDSPDWDRVLSMGDYVTPTAQQPVQFWMDEVDNPDQWRLIVHCSAKNYHGSFEKFLDWIIPYADARPGEFLGYVLNEDNADELRLIFYPPADRRYLTVVETSPGGCGIVIDGEVETPQRELEAQSAINRGEYH</sequence>
<protein>
    <submittedName>
        <fullName evidence="1">Uncharacterized protein</fullName>
    </submittedName>
</protein>
<dbReference type="EMBL" id="LQYE01000007">
    <property type="protein sequence ID" value="OAT69366.1"/>
    <property type="molecule type" value="Genomic_DNA"/>
</dbReference>
<dbReference type="Proteomes" id="UP000186919">
    <property type="component" value="Unassembled WGS sequence"/>
</dbReference>
<dbReference type="AlphaFoldDB" id="A0A179VGG8"/>
<organism evidence="1 2">
    <name type="scientific">Mycobacteroides immunogenum</name>
    <dbReference type="NCBI Taxonomy" id="83262"/>
    <lineage>
        <taxon>Bacteria</taxon>
        <taxon>Bacillati</taxon>
        <taxon>Actinomycetota</taxon>
        <taxon>Actinomycetes</taxon>
        <taxon>Mycobacteriales</taxon>
        <taxon>Mycobacteriaceae</taxon>
        <taxon>Mycobacteroides</taxon>
    </lineage>
</organism>